<sequence length="330" mass="38526">MSSDRIQFKSRGKKGIKNLPKELTTPLDTRVSVVQEKLAQQTGLSVNRIRLTVPPEDAGKPGPDGKKKRDIGLKADGYLKDYITAESQTIYVKDLGPQIAWRTVFLIEYFGPLVIHPVFYFFQQQIYGAHFEHSRDQQLIFVFSMLHFLKREYETAFVHKFSLATMPMFNIFKNSSHYWLLSGVLLAYFNYAPPSYFTPDAPLWKRILFSRQQLLPMGETALYGMTLFWLFSELSNFWTHITLSNLRPPGTTVRKIPFGYGFNWVSCPNYFFETLAWTAVALISQNWSATLFVTVATAQMYIWALKKHRRYKKEFPDYPKNRRVYVPYLL</sequence>
<feature type="transmembrane region" description="Helical" evidence="17">
    <location>
        <begin position="214"/>
        <end position="231"/>
    </location>
</feature>
<evidence type="ECO:0000256" key="11">
    <source>
        <dbReference type="ARBA" id="ARBA00023002"/>
    </source>
</evidence>
<keyword evidence="13 17" id="KW-0472">Membrane</keyword>
<protein>
    <recommendedName>
        <fullName evidence="4">very-long-chain enoyl-CoA reductase</fullName>
        <ecNumber evidence="4">1.3.1.93</ecNumber>
    </recommendedName>
</protein>
<evidence type="ECO:0000256" key="10">
    <source>
        <dbReference type="ARBA" id="ARBA00022989"/>
    </source>
</evidence>
<gene>
    <name evidence="19" type="ORF">TRICI_004538</name>
</gene>
<comment type="pathway">
    <text evidence="2">Lipid metabolism; fatty acid biosynthesis.</text>
</comment>
<keyword evidence="20" id="KW-1185">Reference proteome</keyword>
<dbReference type="PROSITE" id="PS50244">
    <property type="entry name" value="S5A_REDUCTASE"/>
    <property type="match status" value="1"/>
</dbReference>
<comment type="subcellular location">
    <subcellularLocation>
        <location evidence="1">Endoplasmic reticulum membrane</location>
        <topology evidence="1">Multi-pass membrane protein</topology>
    </subcellularLocation>
</comment>
<dbReference type="AlphaFoldDB" id="A0A642V0R9"/>
<evidence type="ECO:0000256" key="6">
    <source>
        <dbReference type="ARBA" id="ARBA00022692"/>
    </source>
</evidence>
<evidence type="ECO:0000256" key="5">
    <source>
        <dbReference type="ARBA" id="ARBA00022516"/>
    </source>
</evidence>
<dbReference type="PANTHER" id="PTHR10556:SF28">
    <property type="entry name" value="VERY-LONG-CHAIN ENOYL-COA REDUCTASE"/>
    <property type="match status" value="1"/>
</dbReference>
<feature type="transmembrane region" description="Helical" evidence="17">
    <location>
        <begin position="176"/>
        <end position="193"/>
    </location>
</feature>
<dbReference type="GO" id="GO:0042761">
    <property type="term" value="P:very long-chain fatty acid biosynthetic process"/>
    <property type="evidence" value="ECO:0007669"/>
    <property type="project" value="TreeGrafter"/>
</dbReference>
<evidence type="ECO:0000256" key="15">
    <source>
        <dbReference type="ARBA" id="ARBA00051495"/>
    </source>
</evidence>
<reference evidence="19" key="1">
    <citation type="journal article" date="2019" name="G3 (Bethesda)">
        <title>Genome Assemblies of Two Rare Opportunistic Yeast Pathogens: Diutina rugosa (syn. Candida rugosa) and Trichomonascus ciferrii (syn. Candida ciferrii).</title>
        <authorList>
            <person name="Mixao V."/>
            <person name="Saus E."/>
            <person name="Hansen A.P."/>
            <person name="Lass-Florl C."/>
            <person name="Gabaldon T."/>
        </authorList>
    </citation>
    <scope>NUCLEOTIDE SEQUENCE</scope>
    <source>
        <strain evidence="19">CBS 4856</strain>
    </source>
</reference>
<keyword evidence="7" id="KW-0256">Endoplasmic reticulum</keyword>
<evidence type="ECO:0000256" key="7">
    <source>
        <dbReference type="ARBA" id="ARBA00022824"/>
    </source>
</evidence>
<accession>A0A642V0R9</accession>
<dbReference type="Proteomes" id="UP000761534">
    <property type="component" value="Unassembled WGS sequence"/>
</dbReference>
<evidence type="ECO:0000256" key="8">
    <source>
        <dbReference type="ARBA" id="ARBA00022832"/>
    </source>
</evidence>
<evidence type="ECO:0000256" key="14">
    <source>
        <dbReference type="ARBA" id="ARBA00023160"/>
    </source>
</evidence>
<evidence type="ECO:0000256" key="4">
    <source>
        <dbReference type="ARBA" id="ARBA00012530"/>
    </source>
</evidence>
<keyword evidence="14" id="KW-0275">Fatty acid biosynthesis</keyword>
<keyword evidence="6 17" id="KW-0812">Transmembrane</keyword>
<comment type="caution">
    <text evidence="19">The sequence shown here is derived from an EMBL/GenBank/DDBJ whole genome shotgun (WGS) entry which is preliminary data.</text>
</comment>
<proteinExistence type="inferred from homology"/>
<dbReference type="OrthoDB" id="540503at2759"/>
<dbReference type="FunFam" id="1.20.120.1630:FF:000010">
    <property type="entry name" value="Steroid alpha reductase family protein"/>
    <property type="match status" value="1"/>
</dbReference>
<keyword evidence="11" id="KW-0560">Oxidoreductase</keyword>
<dbReference type="InterPro" id="IPR039357">
    <property type="entry name" value="SRD5A/TECR"/>
</dbReference>
<dbReference type="PANTHER" id="PTHR10556">
    <property type="entry name" value="3-OXO-5-ALPHA-STEROID 4-DEHYDROGENASE"/>
    <property type="match status" value="1"/>
</dbReference>
<evidence type="ECO:0000256" key="3">
    <source>
        <dbReference type="ARBA" id="ARBA00007742"/>
    </source>
</evidence>
<feature type="domain" description="3-oxo-5-alpha-steroid 4-dehydrogenase C-terminal" evidence="18">
    <location>
        <begin position="165"/>
        <end position="330"/>
    </location>
</feature>
<keyword evidence="12" id="KW-0443">Lipid metabolism</keyword>
<evidence type="ECO:0000256" key="12">
    <source>
        <dbReference type="ARBA" id="ARBA00023098"/>
    </source>
</evidence>
<dbReference type="VEuPathDB" id="FungiDB:TRICI_004538"/>
<dbReference type="InterPro" id="IPR001104">
    <property type="entry name" value="3-oxo-5_a-steroid_4-DH_C"/>
</dbReference>
<dbReference type="GO" id="GO:0102758">
    <property type="term" value="F:very-long-chain enoyl-CoA reductase activity"/>
    <property type="evidence" value="ECO:0007669"/>
    <property type="project" value="UniProtKB-EC"/>
</dbReference>
<evidence type="ECO:0000256" key="13">
    <source>
        <dbReference type="ARBA" id="ARBA00023136"/>
    </source>
</evidence>
<keyword evidence="9" id="KW-0521">NADP</keyword>
<dbReference type="EMBL" id="SWFS01000342">
    <property type="protein sequence ID" value="KAA8909372.1"/>
    <property type="molecule type" value="Genomic_DNA"/>
</dbReference>
<evidence type="ECO:0000256" key="1">
    <source>
        <dbReference type="ARBA" id="ARBA00004477"/>
    </source>
</evidence>
<evidence type="ECO:0000256" key="9">
    <source>
        <dbReference type="ARBA" id="ARBA00022857"/>
    </source>
</evidence>
<comment type="function">
    <text evidence="16">Catalyzes the last of the four reactions of the long-chain fatty acids elongation cycle. This endoplasmic reticulum-bound enzymatic process, allows the addition of 2 carbons to the chain of long- and very long-chain fatty acids/VLCFAs per cycle. This enzyme reduces the trans-2,3-enoyl-CoA fatty acid intermediate to an acyl-CoA that can be further elongated by entering a new cycle of elongation. Thereby, it participates in the production of VLCFAs of different chain lengths that are involved in multiple biological processes as precursors of membrane lipids and lipid mediators.</text>
</comment>
<name>A0A642V0R9_9ASCO</name>
<comment type="similarity">
    <text evidence="3">Belongs to the steroid 5-alpha reductase family.</text>
</comment>
<evidence type="ECO:0000256" key="16">
    <source>
        <dbReference type="ARBA" id="ARBA00058640"/>
    </source>
</evidence>
<keyword evidence="10 17" id="KW-1133">Transmembrane helix</keyword>
<evidence type="ECO:0000313" key="20">
    <source>
        <dbReference type="Proteomes" id="UP000761534"/>
    </source>
</evidence>
<evidence type="ECO:0000256" key="17">
    <source>
        <dbReference type="SAM" id="Phobius"/>
    </source>
</evidence>
<dbReference type="EC" id="1.3.1.93" evidence="4"/>
<evidence type="ECO:0000313" key="19">
    <source>
        <dbReference type="EMBL" id="KAA8909372.1"/>
    </source>
</evidence>
<keyword evidence="5" id="KW-0444">Lipid biosynthesis</keyword>
<evidence type="ECO:0000259" key="18">
    <source>
        <dbReference type="Pfam" id="PF02544"/>
    </source>
</evidence>
<dbReference type="Pfam" id="PF02544">
    <property type="entry name" value="Steroid_dh"/>
    <property type="match status" value="1"/>
</dbReference>
<evidence type="ECO:0000256" key="2">
    <source>
        <dbReference type="ARBA" id="ARBA00005194"/>
    </source>
</evidence>
<organism evidence="19 20">
    <name type="scientific">Trichomonascus ciferrii</name>
    <dbReference type="NCBI Taxonomy" id="44093"/>
    <lineage>
        <taxon>Eukaryota</taxon>
        <taxon>Fungi</taxon>
        <taxon>Dikarya</taxon>
        <taxon>Ascomycota</taxon>
        <taxon>Saccharomycotina</taxon>
        <taxon>Dipodascomycetes</taxon>
        <taxon>Dipodascales</taxon>
        <taxon>Trichomonascaceae</taxon>
        <taxon>Trichomonascus</taxon>
        <taxon>Trichomonascus ciferrii complex</taxon>
    </lineage>
</organism>
<dbReference type="GO" id="GO:0005789">
    <property type="term" value="C:endoplasmic reticulum membrane"/>
    <property type="evidence" value="ECO:0007669"/>
    <property type="project" value="UniProtKB-SubCell"/>
</dbReference>
<keyword evidence="8" id="KW-0276">Fatty acid metabolism</keyword>
<feature type="transmembrane region" description="Helical" evidence="17">
    <location>
        <begin position="287"/>
        <end position="305"/>
    </location>
</feature>
<dbReference type="Gene3D" id="1.20.120.1630">
    <property type="match status" value="1"/>
</dbReference>
<comment type="catalytic activity">
    <reaction evidence="15">
        <text>a very-long-chain 2,3-saturated fatty acyl-CoA + NADP(+) = a very-long-chain (2E)-enoyl-CoA + NADPH + H(+)</text>
        <dbReference type="Rhea" id="RHEA:14473"/>
        <dbReference type="ChEBI" id="CHEBI:15378"/>
        <dbReference type="ChEBI" id="CHEBI:57783"/>
        <dbReference type="ChEBI" id="CHEBI:58349"/>
        <dbReference type="ChEBI" id="CHEBI:83724"/>
        <dbReference type="ChEBI" id="CHEBI:83728"/>
        <dbReference type="EC" id="1.3.1.93"/>
    </reaction>
</comment>